<evidence type="ECO:0000256" key="8">
    <source>
        <dbReference type="ARBA" id="ARBA00023152"/>
    </source>
</evidence>
<dbReference type="EC" id="2.7.1.-" evidence="14"/>
<comment type="catalytic activity">
    <reaction evidence="11">
        <text>D-glucose + ATP = D-glucose 6-phosphate + ADP + H(+)</text>
        <dbReference type="Rhea" id="RHEA:17825"/>
        <dbReference type="ChEBI" id="CHEBI:4167"/>
        <dbReference type="ChEBI" id="CHEBI:15378"/>
        <dbReference type="ChEBI" id="CHEBI:30616"/>
        <dbReference type="ChEBI" id="CHEBI:61548"/>
        <dbReference type="ChEBI" id="CHEBI:456216"/>
        <dbReference type="EC" id="2.7.1.1"/>
    </reaction>
    <physiologicalReaction direction="left-to-right" evidence="11">
        <dbReference type="Rhea" id="RHEA:17826"/>
    </physiologicalReaction>
</comment>
<dbReference type="AlphaFoldDB" id="A0A2Z5RE13"/>
<comment type="similarity">
    <text evidence="3 14">Belongs to the hexokinase family.</text>
</comment>
<dbReference type="Pfam" id="PF03727">
    <property type="entry name" value="Hexokinase_2"/>
    <property type="match status" value="1"/>
</dbReference>
<dbReference type="UniPathway" id="UPA00109">
    <property type="reaction ID" value="UER00180"/>
</dbReference>
<feature type="domain" description="Hexokinase N-terminal" evidence="15">
    <location>
        <begin position="114"/>
        <end position="303"/>
    </location>
</feature>
<evidence type="ECO:0000256" key="13">
    <source>
        <dbReference type="ARBA" id="ARBA00059457"/>
    </source>
</evidence>
<dbReference type="PROSITE" id="PS51748">
    <property type="entry name" value="HEXOKINASE_2"/>
    <property type="match status" value="1"/>
</dbReference>
<evidence type="ECO:0000256" key="5">
    <source>
        <dbReference type="ARBA" id="ARBA00022741"/>
    </source>
</evidence>
<keyword evidence="4 14" id="KW-0808">Transferase</keyword>
<evidence type="ECO:0000256" key="3">
    <source>
        <dbReference type="ARBA" id="ARBA00009225"/>
    </source>
</evidence>
<reference evidence="17" key="1">
    <citation type="journal article" date="2016" name="PLoS ONE">
        <title>Caste-Specific and Sex-Specific Expression of Chemoreceptor Genes in a Termite.</title>
        <authorList>
            <person name="Mitaka Y."/>
            <person name="Kobayashi K."/>
            <person name="Mikheyev A."/>
            <person name="Tin M.M.Y."/>
            <person name="Watanabe Y."/>
            <person name="Matsuura K."/>
        </authorList>
    </citation>
    <scope>NUCLEOTIDE SEQUENCE</scope>
</reference>
<evidence type="ECO:0000313" key="17">
    <source>
        <dbReference type="EMBL" id="BAX07224.1"/>
    </source>
</evidence>
<proteinExistence type="evidence at transcript level"/>
<comment type="catalytic activity">
    <reaction evidence="9">
        <text>a D-hexose + ATP = a D-hexose 6-phosphate + ADP + H(+)</text>
        <dbReference type="Rhea" id="RHEA:22740"/>
        <dbReference type="ChEBI" id="CHEBI:4194"/>
        <dbReference type="ChEBI" id="CHEBI:15378"/>
        <dbReference type="ChEBI" id="CHEBI:30616"/>
        <dbReference type="ChEBI" id="CHEBI:229467"/>
        <dbReference type="ChEBI" id="CHEBI:456216"/>
        <dbReference type="EC" id="2.7.1.1"/>
    </reaction>
    <physiologicalReaction direction="left-to-right" evidence="9">
        <dbReference type="Rhea" id="RHEA:22741"/>
    </physiologicalReaction>
</comment>
<dbReference type="FunFam" id="3.30.420.40:FF:000095">
    <property type="entry name" value="Phosphotransferase"/>
    <property type="match status" value="1"/>
</dbReference>
<keyword evidence="8 14" id="KW-0324">Glycolysis</keyword>
<comment type="catalytic activity">
    <reaction evidence="10">
        <text>D-fructose + ATP = D-fructose 6-phosphate + ADP + H(+)</text>
        <dbReference type="Rhea" id="RHEA:16125"/>
        <dbReference type="ChEBI" id="CHEBI:15378"/>
        <dbReference type="ChEBI" id="CHEBI:30616"/>
        <dbReference type="ChEBI" id="CHEBI:37721"/>
        <dbReference type="ChEBI" id="CHEBI:61527"/>
        <dbReference type="ChEBI" id="CHEBI:456216"/>
        <dbReference type="EC" id="2.7.1.1"/>
    </reaction>
    <physiologicalReaction direction="left-to-right" evidence="10">
        <dbReference type="Rhea" id="RHEA:16126"/>
    </physiologicalReaction>
</comment>
<evidence type="ECO:0000256" key="7">
    <source>
        <dbReference type="ARBA" id="ARBA00022840"/>
    </source>
</evidence>
<dbReference type="InterPro" id="IPR001312">
    <property type="entry name" value="Hexokinase"/>
</dbReference>
<dbReference type="UniPathway" id="UPA00242"/>
<evidence type="ECO:0000256" key="2">
    <source>
        <dbReference type="ARBA" id="ARBA00005028"/>
    </source>
</evidence>
<evidence type="ECO:0000256" key="1">
    <source>
        <dbReference type="ARBA" id="ARBA00004888"/>
    </source>
</evidence>
<dbReference type="GO" id="GO:0005829">
    <property type="term" value="C:cytosol"/>
    <property type="evidence" value="ECO:0007669"/>
    <property type="project" value="TreeGrafter"/>
</dbReference>
<comment type="pathway">
    <text evidence="2">Carbohydrate metabolism; hexose metabolism.</text>
</comment>
<keyword evidence="7 14" id="KW-0067">ATP-binding</keyword>
<protein>
    <recommendedName>
        <fullName evidence="14">Phosphotransferase</fullName>
        <ecNumber evidence="14">2.7.1.-</ecNumber>
    </recommendedName>
</protein>
<comment type="catalytic activity">
    <reaction evidence="12">
        <text>D-mannose + ATP = D-mannose 6-phosphate + ADP + H(+)</text>
        <dbReference type="Rhea" id="RHEA:11028"/>
        <dbReference type="ChEBI" id="CHEBI:4208"/>
        <dbReference type="ChEBI" id="CHEBI:15378"/>
        <dbReference type="ChEBI" id="CHEBI:30616"/>
        <dbReference type="ChEBI" id="CHEBI:58735"/>
        <dbReference type="ChEBI" id="CHEBI:456216"/>
        <dbReference type="EC" id="2.7.1.1"/>
    </reaction>
    <physiologicalReaction direction="left-to-right" evidence="12">
        <dbReference type="Rhea" id="RHEA:11029"/>
    </physiologicalReaction>
</comment>
<dbReference type="InterPro" id="IPR019807">
    <property type="entry name" value="Hexokinase_BS"/>
</dbReference>
<dbReference type="GO" id="GO:0006096">
    <property type="term" value="P:glycolytic process"/>
    <property type="evidence" value="ECO:0007669"/>
    <property type="project" value="UniProtKB-UniPathway"/>
</dbReference>
<dbReference type="Gene3D" id="3.40.367.20">
    <property type="match status" value="1"/>
</dbReference>
<evidence type="ECO:0000256" key="12">
    <source>
        <dbReference type="ARBA" id="ARBA00050361"/>
    </source>
</evidence>
<dbReference type="GO" id="GO:0005524">
    <property type="term" value="F:ATP binding"/>
    <property type="evidence" value="ECO:0007669"/>
    <property type="project" value="UniProtKB-UniRule"/>
</dbReference>
<gene>
    <name evidence="17" type="primary">RsHK</name>
</gene>
<evidence type="ECO:0000259" key="15">
    <source>
        <dbReference type="Pfam" id="PF00349"/>
    </source>
</evidence>
<dbReference type="GO" id="GO:0005739">
    <property type="term" value="C:mitochondrion"/>
    <property type="evidence" value="ECO:0007669"/>
    <property type="project" value="TreeGrafter"/>
</dbReference>
<reference evidence="17" key="2">
    <citation type="submission" date="2016-07" db="EMBL/GenBank/DDBJ databases">
        <title>The metabolic strategies of termite for fecundity, longevity, and hypoxia adaptation under hypoxia.</title>
        <authorList>
            <person name="Tasaki E."/>
            <person name="Mitsutake C."/>
            <person name="Tanaka Y."/>
            <person name="Kobayashi K."/>
            <person name="Matsuura K."/>
            <person name="Iuchi Y."/>
        </authorList>
    </citation>
    <scope>NUCLEOTIDE SEQUENCE</scope>
</reference>
<accession>A0A2Z5RE13</accession>
<dbReference type="Pfam" id="PF00349">
    <property type="entry name" value="Hexokinase_1"/>
    <property type="match status" value="1"/>
</dbReference>
<dbReference type="FunFam" id="3.40.367.20:FF:000005">
    <property type="entry name" value="Phosphotransferase"/>
    <property type="match status" value="1"/>
</dbReference>
<dbReference type="Gene3D" id="3.30.420.40">
    <property type="match status" value="1"/>
</dbReference>
<comment type="pathway">
    <text evidence="1">Carbohydrate degradation; glycolysis; D-glyceraldehyde 3-phosphate and glycerone phosphate from D-glucose: step 1/4.</text>
</comment>
<dbReference type="CDD" id="cd24019">
    <property type="entry name" value="ASKHA_NBD_HK_meta"/>
    <property type="match status" value="1"/>
</dbReference>
<evidence type="ECO:0000259" key="16">
    <source>
        <dbReference type="Pfam" id="PF03727"/>
    </source>
</evidence>
<dbReference type="GO" id="GO:0008865">
    <property type="term" value="F:fructokinase activity"/>
    <property type="evidence" value="ECO:0007669"/>
    <property type="project" value="TreeGrafter"/>
</dbReference>
<dbReference type="InterPro" id="IPR022672">
    <property type="entry name" value="Hexokinase_N"/>
</dbReference>
<evidence type="ECO:0000256" key="4">
    <source>
        <dbReference type="ARBA" id="ARBA00022679"/>
    </source>
</evidence>
<keyword evidence="6 14" id="KW-0418">Kinase</keyword>
<dbReference type="GO" id="GO:0006006">
    <property type="term" value="P:glucose metabolic process"/>
    <property type="evidence" value="ECO:0007669"/>
    <property type="project" value="TreeGrafter"/>
</dbReference>
<feature type="domain" description="Hexokinase C-terminal" evidence="16">
    <location>
        <begin position="311"/>
        <end position="543"/>
    </location>
</feature>
<dbReference type="GO" id="GO:0005536">
    <property type="term" value="F:D-glucose binding"/>
    <property type="evidence" value="ECO:0007669"/>
    <property type="project" value="InterPro"/>
</dbReference>
<dbReference type="EMBL" id="FX983725">
    <property type="protein sequence ID" value="BAX07224.1"/>
    <property type="molecule type" value="mRNA"/>
</dbReference>
<evidence type="ECO:0000256" key="14">
    <source>
        <dbReference type="RuleBase" id="RU362007"/>
    </source>
</evidence>
<evidence type="ECO:0000256" key="9">
    <source>
        <dbReference type="ARBA" id="ARBA00044613"/>
    </source>
</evidence>
<dbReference type="PRINTS" id="PR00475">
    <property type="entry name" value="HEXOKINASE"/>
</dbReference>
<dbReference type="PANTHER" id="PTHR19443">
    <property type="entry name" value="HEXOKINASE"/>
    <property type="match status" value="1"/>
</dbReference>
<dbReference type="InterPro" id="IPR043129">
    <property type="entry name" value="ATPase_NBD"/>
</dbReference>
<sequence>MGPVGQHSDKRAVRSVTACWHDPAPSKCFATSNDNCSILAFSKKTIYSRERNGNNQNKLHIRQEKEFHIRATEGINIMACTMLRPEHAHSWLDNAIRVAPLRLSDSWRKQQVEAALCKVQLTGAKVLRIKEVFHSEMERGIHQQPSSLQMENTYIPELPDGTEEGLFLALDLGGTNFRVILLELANGVVIRQHVKHYHIGEELRLGCGERLFDFLAECVSDFVRSQNLNGTRLPLGFTFSFPMIQKGLDVGILLTWTKSFNCPSVVGRDAVQMLREAINRRGDSHVEVLAVLNDTAGTLIQGAVLDKRTAIGLILGTGSNACYMERADRVQHWEGQRHGEKQVIIDIEWGAFGDNGVLDFIKTDYDRKVDDNSLITNSFTFEKYISGKYLGEIVRVVLVKLVEDCVLFGGTASDTLLTSGAFTTSLVSLIEQDTVDNSCDNTSEILNKLGLSYDADDIAVVKFVCETVSNRAALLVSICTAVLLERLDRPDTTIAVDGSLYTYHPRLKSWMNKYIRLLAPGKKFRLLLAEDGSGKGAGLVAAIAVRLKQRFSET</sequence>
<dbReference type="GO" id="GO:0001678">
    <property type="term" value="P:intracellular glucose homeostasis"/>
    <property type="evidence" value="ECO:0007669"/>
    <property type="project" value="InterPro"/>
</dbReference>
<name>A0A2Z5RE13_9NEOP</name>
<evidence type="ECO:0000256" key="11">
    <source>
        <dbReference type="ARBA" id="ARBA00048160"/>
    </source>
</evidence>
<dbReference type="GO" id="GO:0004340">
    <property type="term" value="F:glucokinase activity"/>
    <property type="evidence" value="ECO:0007669"/>
    <property type="project" value="TreeGrafter"/>
</dbReference>
<dbReference type="PANTHER" id="PTHR19443:SF54">
    <property type="entry name" value="PHOSPHOTRANSFERASE"/>
    <property type="match status" value="1"/>
</dbReference>
<dbReference type="GO" id="GO:0019158">
    <property type="term" value="F:mannokinase activity"/>
    <property type="evidence" value="ECO:0007669"/>
    <property type="project" value="RHEA"/>
</dbReference>
<dbReference type="PROSITE" id="PS00378">
    <property type="entry name" value="HEXOKINASE_1"/>
    <property type="match status" value="1"/>
</dbReference>
<comment type="function">
    <text evidence="13">Catalyzes the phosphorylation of various hexoses to hexose 6-phosphate.</text>
</comment>
<dbReference type="InterPro" id="IPR022673">
    <property type="entry name" value="Hexokinase_C"/>
</dbReference>
<keyword evidence="5 14" id="KW-0547">Nucleotide-binding</keyword>
<organism evidence="17">
    <name type="scientific">Reticulitermes speratus</name>
    <dbReference type="NCBI Taxonomy" id="60591"/>
    <lineage>
        <taxon>Eukaryota</taxon>
        <taxon>Metazoa</taxon>
        <taxon>Ecdysozoa</taxon>
        <taxon>Arthropoda</taxon>
        <taxon>Hexapoda</taxon>
        <taxon>Insecta</taxon>
        <taxon>Pterygota</taxon>
        <taxon>Neoptera</taxon>
        <taxon>Polyneoptera</taxon>
        <taxon>Dictyoptera</taxon>
        <taxon>Blattodea</taxon>
        <taxon>Blattoidea</taxon>
        <taxon>Termitoidae</taxon>
        <taxon>Rhinotermitidae</taxon>
        <taxon>Reticulitermes</taxon>
        <taxon>Frontotermes</taxon>
    </lineage>
</organism>
<dbReference type="SUPFAM" id="SSF53067">
    <property type="entry name" value="Actin-like ATPase domain"/>
    <property type="match status" value="2"/>
</dbReference>
<evidence type="ECO:0000256" key="10">
    <source>
        <dbReference type="ARBA" id="ARBA00047905"/>
    </source>
</evidence>
<evidence type="ECO:0000256" key="6">
    <source>
        <dbReference type="ARBA" id="ARBA00022777"/>
    </source>
</evidence>